<evidence type="ECO:0000313" key="3">
    <source>
        <dbReference type="Proteomes" id="UP001642484"/>
    </source>
</evidence>
<name>A0ABP0SJR1_9DINO</name>
<accession>A0ABP0SJR1</accession>
<proteinExistence type="predicted"/>
<keyword evidence="3" id="KW-1185">Reference proteome</keyword>
<protein>
    <submittedName>
        <fullName evidence="2">Uncharacterized protein</fullName>
    </submittedName>
</protein>
<gene>
    <name evidence="2" type="ORF">CCMP2556_LOCUS52195</name>
</gene>
<reference evidence="2 3" key="1">
    <citation type="submission" date="2024-02" db="EMBL/GenBank/DDBJ databases">
        <authorList>
            <person name="Chen Y."/>
            <person name="Shah S."/>
            <person name="Dougan E. K."/>
            <person name="Thang M."/>
            <person name="Chan C."/>
        </authorList>
    </citation>
    <scope>NUCLEOTIDE SEQUENCE [LARGE SCALE GENOMIC DNA]</scope>
</reference>
<evidence type="ECO:0000313" key="2">
    <source>
        <dbReference type="EMBL" id="CAK9112630.1"/>
    </source>
</evidence>
<sequence length="137" mass="15081">MGGDAMPEDAAFQAEDWNEEELIEQWANEGDEDAALVMEYEQSMLDAIQDDADLALSSTTYAEARKRLADRVKNRGFWPSSGAKGKSRGKGWEKGKKDRGRSSEANTAMAPTLVTLEEGIDALPLEFLELPEEPIAT</sequence>
<feature type="region of interest" description="Disordered" evidence="1">
    <location>
        <begin position="75"/>
        <end position="112"/>
    </location>
</feature>
<feature type="non-terminal residue" evidence="2">
    <location>
        <position position="137"/>
    </location>
</feature>
<dbReference type="EMBL" id="CAXAMN010027748">
    <property type="protein sequence ID" value="CAK9112630.1"/>
    <property type="molecule type" value="Genomic_DNA"/>
</dbReference>
<organism evidence="2 3">
    <name type="scientific">Durusdinium trenchii</name>
    <dbReference type="NCBI Taxonomy" id="1381693"/>
    <lineage>
        <taxon>Eukaryota</taxon>
        <taxon>Sar</taxon>
        <taxon>Alveolata</taxon>
        <taxon>Dinophyceae</taxon>
        <taxon>Suessiales</taxon>
        <taxon>Symbiodiniaceae</taxon>
        <taxon>Durusdinium</taxon>
    </lineage>
</organism>
<feature type="compositionally biased region" description="Basic and acidic residues" evidence="1">
    <location>
        <begin position="90"/>
        <end position="102"/>
    </location>
</feature>
<comment type="caution">
    <text evidence="2">The sequence shown here is derived from an EMBL/GenBank/DDBJ whole genome shotgun (WGS) entry which is preliminary data.</text>
</comment>
<evidence type="ECO:0000256" key="1">
    <source>
        <dbReference type="SAM" id="MobiDB-lite"/>
    </source>
</evidence>
<dbReference type="Proteomes" id="UP001642484">
    <property type="component" value="Unassembled WGS sequence"/>
</dbReference>